<dbReference type="Proteomes" id="UP001189429">
    <property type="component" value="Unassembled WGS sequence"/>
</dbReference>
<gene>
    <name evidence="2" type="ORF">PCOR1329_LOCUS48486</name>
</gene>
<keyword evidence="3" id="KW-1185">Reference proteome</keyword>
<comment type="caution">
    <text evidence="2">The sequence shown here is derived from an EMBL/GenBank/DDBJ whole genome shotgun (WGS) entry which is preliminary data.</text>
</comment>
<dbReference type="EMBL" id="CAUYUJ010015855">
    <property type="protein sequence ID" value="CAK0858949.1"/>
    <property type="molecule type" value="Genomic_DNA"/>
</dbReference>
<sequence>RAPAVGPPCRAPSRTARRHSLRVRPLLPPEQRRGGAGVCGSATVRAGRPGGVPRHVAALLHPAQAKKPHTGAGARRRGPGGADGAGGRAATARAGPGEAEGGEARRGRRCDPRAAAVSGGRSARLLRSPPRFPAIRLPARLRRASSRTLHAFTVRVQRERGRGVSTVVEWPRLLRSLRLASVSLSLSIWYDILQQRGNTNIPPSLVGSQRGHVGLPFFVRRVCRLYFFAHELQMCRPPRDHSRAGAPLTLS</sequence>
<feature type="non-terminal residue" evidence="2">
    <location>
        <position position="1"/>
    </location>
</feature>
<organism evidence="2 3">
    <name type="scientific">Prorocentrum cordatum</name>
    <dbReference type="NCBI Taxonomy" id="2364126"/>
    <lineage>
        <taxon>Eukaryota</taxon>
        <taxon>Sar</taxon>
        <taxon>Alveolata</taxon>
        <taxon>Dinophyceae</taxon>
        <taxon>Prorocentrales</taxon>
        <taxon>Prorocentraceae</taxon>
        <taxon>Prorocentrum</taxon>
    </lineage>
</organism>
<feature type="compositionally biased region" description="Basic and acidic residues" evidence="1">
    <location>
        <begin position="102"/>
        <end position="112"/>
    </location>
</feature>
<feature type="compositionally biased region" description="Basic residues" evidence="1">
    <location>
        <begin position="64"/>
        <end position="78"/>
    </location>
</feature>
<name>A0ABN9UJ94_9DINO</name>
<feature type="compositionally biased region" description="Low complexity" evidence="1">
    <location>
        <begin position="88"/>
        <end position="97"/>
    </location>
</feature>
<accession>A0ABN9UJ94</accession>
<feature type="compositionally biased region" description="Low complexity" evidence="1">
    <location>
        <begin position="113"/>
        <end position="123"/>
    </location>
</feature>
<evidence type="ECO:0000313" key="2">
    <source>
        <dbReference type="EMBL" id="CAK0858949.1"/>
    </source>
</evidence>
<reference evidence="2" key="1">
    <citation type="submission" date="2023-10" db="EMBL/GenBank/DDBJ databases">
        <authorList>
            <person name="Chen Y."/>
            <person name="Shah S."/>
            <person name="Dougan E. K."/>
            <person name="Thang M."/>
            <person name="Chan C."/>
        </authorList>
    </citation>
    <scope>NUCLEOTIDE SEQUENCE [LARGE SCALE GENOMIC DNA]</scope>
</reference>
<evidence type="ECO:0000313" key="3">
    <source>
        <dbReference type="Proteomes" id="UP001189429"/>
    </source>
</evidence>
<feature type="region of interest" description="Disordered" evidence="1">
    <location>
        <begin position="1"/>
        <end position="125"/>
    </location>
</feature>
<proteinExistence type="predicted"/>
<evidence type="ECO:0000256" key="1">
    <source>
        <dbReference type="SAM" id="MobiDB-lite"/>
    </source>
</evidence>
<feature type="compositionally biased region" description="Pro residues" evidence="1">
    <location>
        <begin position="1"/>
        <end position="10"/>
    </location>
</feature>
<protein>
    <submittedName>
        <fullName evidence="2">Uncharacterized protein</fullName>
    </submittedName>
</protein>